<dbReference type="Proteomes" id="UP000245783">
    <property type="component" value="Unassembled WGS sequence"/>
</dbReference>
<feature type="compositionally biased region" description="Low complexity" evidence="1">
    <location>
        <begin position="681"/>
        <end position="697"/>
    </location>
</feature>
<gene>
    <name evidence="2" type="ORF">IE81DRAFT_72687</name>
</gene>
<feature type="compositionally biased region" description="Basic and acidic residues" evidence="1">
    <location>
        <begin position="553"/>
        <end position="563"/>
    </location>
</feature>
<feature type="compositionally biased region" description="Basic and acidic residues" evidence="1">
    <location>
        <begin position="36"/>
        <end position="46"/>
    </location>
</feature>
<feature type="compositionally biased region" description="Low complexity" evidence="1">
    <location>
        <begin position="54"/>
        <end position="65"/>
    </location>
</feature>
<evidence type="ECO:0000256" key="1">
    <source>
        <dbReference type="SAM" id="MobiDB-lite"/>
    </source>
</evidence>
<protein>
    <submittedName>
        <fullName evidence="2">Uncharacterized protein</fullName>
    </submittedName>
</protein>
<dbReference type="PANTHER" id="PTHR31009">
    <property type="entry name" value="S-ADENOSYL-L-METHIONINE:CARBOXYL METHYLTRANSFERASE FAMILY PROTEIN"/>
    <property type="match status" value="1"/>
</dbReference>
<feature type="compositionally biased region" description="Polar residues" evidence="1">
    <location>
        <begin position="1033"/>
        <end position="1050"/>
    </location>
</feature>
<dbReference type="SUPFAM" id="SSF53335">
    <property type="entry name" value="S-adenosyl-L-methionine-dependent methyltransferases"/>
    <property type="match status" value="1"/>
</dbReference>
<feature type="region of interest" description="Disordered" evidence="1">
    <location>
        <begin position="1"/>
        <end position="359"/>
    </location>
</feature>
<feature type="compositionally biased region" description="Polar residues" evidence="1">
    <location>
        <begin position="623"/>
        <end position="633"/>
    </location>
</feature>
<feature type="compositionally biased region" description="Polar residues" evidence="1">
    <location>
        <begin position="698"/>
        <end position="709"/>
    </location>
</feature>
<proteinExistence type="predicted"/>
<feature type="compositionally biased region" description="Low complexity" evidence="1">
    <location>
        <begin position="173"/>
        <end position="185"/>
    </location>
</feature>
<feature type="compositionally biased region" description="Polar residues" evidence="1">
    <location>
        <begin position="1077"/>
        <end position="1086"/>
    </location>
</feature>
<sequence>MSAQEVAAGNPLSLGLTSPASSPLRERSHSALLDAPADHSPTRRLSDSAAIVGAATSPTTPSAATLPRNHSKAGSEELRRWAAEAMAQRPNLAHPNPHIDTSSTSEAPSSSDPLLIKPSASRPESPALGGRWHGSSEIGGATRPLSMHVDSVTTSHDDTRPTSYQFPDPRPPASTTSSTAMMSDASHVDESLGFTRTSSLGRRSQWALPRDESAAVLQVDETGRRASSPHIDPPKTSGGRRTAYVDVPFSNGRDGTRRSPLAPILTAGRPREPATQRAQSGSHEVPANRLASASHAQPFSRLRPDSPIAEAPQSDDEDPPLGTPVDGYLANAMSASSVRRGSVQPGDTPPSDTLSDLPAARSGINFGVGAIGASAEASGPLSQLSLRRGSASDAAGKPSLRLVPSLKREAVATPHAVNEAPQLSHSTLVSLGEVEGISPPIPLSALSATGPSLPIGSTSIDATSVVTQGLEMGLGVHMAAAALNTCLPGASTGFASLAEPRFARMSVASSGIGMPSAATVAASALPSEMSSMGLSFKVTDAQISAADTLTGLRDSRRGPKSDHASIANGSSEDKPLSKIAEADLGRRRTTGNLGARTRGGPANHPNVTFSVDPLPHRRAGTLDHTSASASSRQMPDMYAYAGGSPALGGTTLHGTNSKGSATHPSIPENDAVYLPFGAVYSSQSSSHSTSGHAGLTSAQDSTQADTPSLGQKAILSPDANSRGSYLGDTSVAGQARESGQDPTGPRLNAPIGAAALANSIGGGGHFGPQVREKLMEVLQTIVGQVPLSGEDGETIHIAEYGSLNSRSAPLLRDVISMFAQRAYESLAYRASAQAASHPSTLSSQSSRLADDGSYFGGVDVAHLGAPTVVAESIDLQPSTLAFSITHEDASSDFRTLAQVLESGESYLDNAWQASHRPPLQNSIFNAYVARSFASRVAPPKTMHMGFSLMDLHWLHTPRNSAVSLATTAHAELTAFLTARAHEFRSGGRFIIAFIARSEPDTASPSFSVRHRASANLHVSPDESHNRASAGGSPVSTSSATQLPAGTSQAMDTPHVSIEKLQEHYTLQQQRSRSSSSPAQHLEQTSRGRSRRGDDIWTALTNTLAPCIQRLVSCGMLKSDVARHMLLLPMHPRTPRQTRAVLKSVRHLWTVDWSCGLGHDESLRTTSQPSSAVGSPTQGRPPPPPSPLSGRRGSTTSTALPSEAMPLRLAHPAWKAYRAGALPRVVFIEHLLALFKSLYEVHMRLVLKERGKLSKGACEFVLDSLWDVLQSRLDDQGTSPIEEIEVEVTVCALRRL</sequence>
<organism evidence="2 3">
    <name type="scientific">Ceraceosorus guamensis</name>
    <dbReference type="NCBI Taxonomy" id="1522189"/>
    <lineage>
        <taxon>Eukaryota</taxon>
        <taxon>Fungi</taxon>
        <taxon>Dikarya</taxon>
        <taxon>Basidiomycota</taxon>
        <taxon>Ustilaginomycotina</taxon>
        <taxon>Exobasidiomycetes</taxon>
        <taxon>Ceraceosorales</taxon>
        <taxon>Ceraceosoraceae</taxon>
        <taxon>Ceraceosorus</taxon>
    </lineage>
</organism>
<dbReference type="GeneID" id="37039444"/>
<feature type="region of interest" description="Disordered" evidence="1">
    <location>
        <begin position="1162"/>
        <end position="1201"/>
    </location>
</feature>
<name>A0A316W6F0_9BASI</name>
<reference evidence="2 3" key="1">
    <citation type="journal article" date="2018" name="Mol. Biol. Evol.">
        <title>Broad Genomic Sampling Reveals a Smut Pathogenic Ancestry of the Fungal Clade Ustilaginomycotina.</title>
        <authorList>
            <person name="Kijpornyongpan T."/>
            <person name="Mondo S.J."/>
            <person name="Barry K."/>
            <person name="Sandor L."/>
            <person name="Lee J."/>
            <person name="Lipzen A."/>
            <person name="Pangilinan J."/>
            <person name="LaButti K."/>
            <person name="Hainaut M."/>
            <person name="Henrissat B."/>
            <person name="Grigoriev I.V."/>
            <person name="Spatafora J.W."/>
            <person name="Aime M.C."/>
        </authorList>
    </citation>
    <scope>NUCLEOTIDE SEQUENCE [LARGE SCALE GENOMIC DNA]</scope>
    <source>
        <strain evidence="2 3">MCA 4658</strain>
    </source>
</reference>
<evidence type="ECO:0000313" key="3">
    <source>
        <dbReference type="Proteomes" id="UP000245783"/>
    </source>
</evidence>
<feature type="region of interest" description="Disordered" evidence="1">
    <location>
        <begin position="1018"/>
        <end position="1051"/>
    </location>
</feature>
<dbReference type="InterPro" id="IPR005299">
    <property type="entry name" value="MeTrfase_7"/>
</dbReference>
<dbReference type="Gene3D" id="3.40.50.150">
    <property type="entry name" value="Vaccinia Virus protein VP39"/>
    <property type="match status" value="1"/>
</dbReference>
<dbReference type="InterPro" id="IPR029063">
    <property type="entry name" value="SAM-dependent_MTases_sf"/>
</dbReference>
<dbReference type="GO" id="GO:0008168">
    <property type="term" value="F:methyltransferase activity"/>
    <property type="evidence" value="ECO:0007669"/>
    <property type="project" value="InterPro"/>
</dbReference>
<feature type="compositionally biased region" description="Basic and acidic residues" evidence="1">
    <location>
        <begin position="571"/>
        <end position="586"/>
    </location>
</feature>
<feature type="compositionally biased region" description="Low complexity" evidence="1">
    <location>
        <begin position="1067"/>
        <end position="1076"/>
    </location>
</feature>
<dbReference type="RefSeq" id="XP_025370783.1">
    <property type="nucleotide sequence ID" value="XM_025517574.1"/>
</dbReference>
<dbReference type="InParanoid" id="A0A316W6F0"/>
<feature type="compositionally biased region" description="Basic and acidic residues" evidence="1">
    <location>
        <begin position="73"/>
        <end position="82"/>
    </location>
</feature>
<dbReference type="OrthoDB" id="2561385at2759"/>
<feature type="region of interest" description="Disordered" evidence="1">
    <location>
        <begin position="549"/>
        <end position="642"/>
    </location>
</feature>
<feature type="compositionally biased region" description="Polar residues" evidence="1">
    <location>
        <begin position="1163"/>
        <end position="1172"/>
    </location>
</feature>
<feature type="compositionally biased region" description="Low complexity" evidence="1">
    <location>
        <begin position="100"/>
        <end position="113"/>
    </location>
</feature>
<evidence type="ECO:0000313" key="2">
    <source>
        <dbReference type="EMBL" id="PWN43623.1"/>
    </source>
</evidence>
<accession>A0A316W6F0</accession>
<feature type="region of interest" description="Disordered" evidence="1">
    <location>
        <begin position="681"/>
        <end position="749"/>
    </location>
</feature>
<dbReference type="STRING" id="1522189.A0A316W6F0"/>
<keyword evidence="3" id="KW-1185">Reference proteome</keyword>
<feature type="region of interest" description="Disordered" evidence="1">
    <location>
        <begin position="1063"/>
        <end position="1093"/>
    </location>
</feature>
<dbReference type="EMBL" id="KZ819368">
    <property type="protein sequence ID" value="PWN43623.1"/>
    <property type="molecule type" value="Genomic_DNA"/>
</dbReference>